<dbReference type="Pfam" id="PF13095">
    <property type="entry name" value="FTA2"/>
    <property type="match status" value="1"/>
</dbReference>
<dbReference type="AlphaFoldDB" id="A0A9P8V9L7"/>
<accession>A0A9P8V9L7</accession>
<keyword evidence="3" id="KW-1185">Reference proteome</keyword>
<feature type="region of interest" description="Disordered" evidence="1">
    <location>
        <begin position="375"/>
        <end position="407"/>
    </location>
</feature>
<comment type="caution">
    <text evidence="2">The sequence shown here is derived from an EMBL/GenBank/DDBJ whole genome shotgun (WGS) entry which is preliminary data.</text>
</comment>
<dbReference type="InterPro" id="IPR025213">
    <property type="entry name" value="Sim4_Fta2"/>
</dbReference>
<reference evidence="2" key="1">
    <citation type="journal article" date="2021" name="Nat. Commun.">
        <title>Genetic determinants of endophytism in the Arabidopsis root mycobiome.</title>
        <authorList>
            <person name="Mesny F."/>
            <person name="Miyauchi S."/>
            <person name="Thiergart T."/>
            <person name="Pickel B."/>
            <person name="Atanasova L."/>
            <person name="Karlsson M."/>
            <person name="Huettel B."/>
            <person name="Barry K.W."/>
            <person name="Haridas S."/>
            <person name="Chen C."/>
            <person name="Bauer D."/>
            <person name="Andreopoulos W."/>
            <person name="Pangilinan J."/>
            <person name="LaButti K."/>
            <person name="Riley R."/>
            <person name="Lipzen A."/>
            <person name="Clum A."/>
            <person name="Drula E."/>
            <person name="Henrissat B."/>
            <person name="Kohler A."/>
            <person name="Grigoriev I.V."/>
            <person name="Martin F.M."/>
            <person name="Hacquard S."/>
        </authorList>
    </citation>
    <scope>NUCLEOTIDE SEQUENCE</scope>
    <source>
        <strain evidence="2">MPI-SDFR-AT-0117</strain>
    </source>
</reference>
<sequence>MPSLKPLPDCEGPKLEAFTDDLFAHDVEFLSINFAGDDGLHSQIFKTMIDGKLYCLKMFTVNHSFLSPDSHIISEKTYEYVKRQPEDVQALVRMQTTGFQNECRAYGRLRETGLEHLAGKVYGYVQFRADDERYERLYWACEDKNKSTYNCTNPYERRSIPRAWIGRPDKDDKPDPRPAVGIVKEWLGRSDVGNSDDGDYAVTKTRLDQLPQMLRDLHELHRIGIVNRDLNSNHYVDGLLCDFSSAWTIPHALGPDGGVLPSSAFASMAAFDLWRFQTIVIEDHNYWAAQDPRETRKAPCRLRAYPAYPRRWTETRPPKPIPNRGDRLKTLRHMAHRHGPFLPMLDGDEDTWTENFIAWPKHDPAAFDWKGTHVAAEEMAEGGRGTPAGESRKRQKQAGGSQRKRAR</sequence>
<dbReference type="EMBL" id="JAGSXJ010000015">
    <property type="protein sequence ID" value="KAH6685451.1"/>
    <property type="molecule type" value="Genomic_DNA"/>
</dbReference>
<dbReference type="OrthoDB" id="3432781at2759"/>
<gene>
    <name evidence="2" type="ORF">F5X68DRAFT_276861</name>
</gene>
<protein>
    <submittedName>
        <fullName evidence="2">Kinetochore Sim4 complex subunit FTA2-domain-containing protein</fullName>
    </submittedName>
</protein>
<name>A0A9P8V9L7_9PEZI</name>
<proteinExistence type="predicted"/>
<evidence type="ECO:0000313" key="2">
    <source>
        <dbReference type="EMBL" id="KAH6685451.1"/>
    </source>
</evidence>
<dbReference type="Proteomes" id="UP000770015">
    <property type="component" value="Unassembled WGS sequence"/>
</dbReference>
<evidence type="ECO:0000256" key="1">
    <source>
        <dbReference type="SAM" id="MobiDB-lite"/>
    </source>
</evidence>
<evidence type="ECO:0000313" key="3">
    <source>
        <dbReference type="Proteomes" id="UP000770015"/>
    </source>
</evidence>
<organism evidence="2 3">
    <name type="scientific">Plectosphaerella plurivora</name>
    <dbReference type="NCBI Taxonomy" id="936078"/>
    <lineage>
        <taxon>Eukaryota</taxon>
        <taxon>Fungi</taxon>
        <taxon>Dikarya</taxon>
        <taxon>Ascomycota</taxon>
        <taxon>Pezizomycotina</taxon>
        <taxon>Sordariomycetes</taxon>
        <taxon>Hypocreomycetidae</taxon>
        <taxon>Glomerellales</taxon>
        <taxon>Plectosphaerellaceae</taxon>
        <taxon>Plectosphaerella</taxon>
    </lineage>
</organism>